<dbReference type="InterPro" id="IPR002915">
    <property type="entry name" value="DeoC/FbaB/LacD_aldolase"/>
</dbReference>
<dbReference type="InterPro" id="IPR013785">
    <property type="entry name" value="Aldolase_TIM"/>
</dbReference>
<comment type="caution">
    <text evidence="4">The sequence shown here is derived from an EMBL/GenBank/DDBJ whole genome shotgun (WGS) entry which is preliminary data.</text>
</comment>
<gene>
    <name evidence="4" type="primary">yihT</name>
    <name evidence="4" type="ORF">GCM10011594_17070</name>
</gene>
<name>A0A917SV03_9ACTN</name>
<dbReference type="Proteomes" id="UP000655208">
    <property type="component" value="Unassembled WGS sequence"/>
</dbReference>
<dbReference type="GO" id="GO:1902777">
    <property type="term" value="P:6-sulfoquinovose(1-) catabolic process"/>
    <property type="evidence" value="ECO:0007669"/>
    <property type="project" value="TreeGrafter"/>
</dbReference>
<keyword evidence="5" id="KW-1185">Reference proteome</keyword>
<dbReference type="PANTHER" id="PTHR39340:SF1">
    <property type="entry name" value="SULFOFRUCTOSEPHOSPHATE ALDOLASE"/>
    <property type="match status" value="1"/>
</dbReference>
<dbReference type="GO" id="GO:0061595">
    <property type="term" value="F:6-deoxy-6-sulfofructose-1-phosphate aldolase activity"/>
    <property type="evidence" value="ECO:0007669"/>
    <property type="project" value="TreeGrafter"/>
</dbReference>
<dbReference type="Pfam" id="PF01791">
    <property type="entry name" value="DeoC"/>
    <property type="match status" value="1"/>
</dbReference>
<evidence type="ECO:0000256" key="2">
    <source>
        <dbReference type="ARBA" id="ARBA00023239"/>
    </source>
</evidence>
<dbReference type="AlphaFoldDB" id="A0A917SV03"/>
<reference evidence="4" key="1">
    <citation type="journal article" date="2014" name="Int. J. Syst. Evol. Microbiol.">
        <title>Complete genome sequence of Corynebacterium casei LMG S-19264T (=DSM 44701T), isolated from a smear-ripened cheese.</title>
        <authorList>
            <consortium name="US DOE Joint Genome Institute (JGI-PGF)"/>
            <person name="Walter F."/>
            <person name="Albersmeier A."/>
            <person name="Kalinowski J."/>
            <person name="Ruckert C."/>
        </authorList>
    </citation>
    <scope>NUCLEOTIDE SEQUENCE</scope>
    <source>
        <strain evidence="4">CGMCC 4.7308</strain>
    </source>
</reference>
<protein>
    <submittedName>
        <fullName evidence="4">Aldolase</fullName>
    </submittedName>
</protein>
<dbReference type="PANTHER" id="PTHR39340">
    <property type="entry name" value="SULFOFRUCTOSEPHOSPHATE ALDOLASE"/>
    <property type="match status" value="1"/>
</dbReference>
<evidence type="ECO:0000313" key="4">
    <source>
        <dbReference type="EMBL" id="GGL97799.1"/>
    </source>
</evidence>
<dbReference type="RefSeq" id="WP_188941096.1">
    <property type="nucleotide sequence ID" value="NZ_BMNA01000003.1"/>
</dbReference>
<dbReference type="InterPro" id="IPR050552">
    <property type="entry name" value="LacD_aldolase"/>
</dbReference>
<dbReference type="SUPFAM" id="SSF51569">
    <property type="entry name" value="Aldolase"/>
    <property type="match status" value="1"/>
</dbReference>
<accession>A0A917SV03</accession>
<feature type="region of interest" description="Disordered" evidence="3">
    <location>
        <begin position="1"/>
        <end position="34"/>
    </location>
</feature>
<dbReference type="SMART" id="SM01133">
    <property type="entry name" value="DeoC"/>
    <property type="match status" value="1"/>
</dbReference>
<keyword evidence="2" id="KW-0456">Lyase</keyword>
<feature type="compositionally biased region" description="Polar residues" evidence="3">
    <location>
        <begin position="14"/>
        <end position="24"/>
    </location>
</feature>
<dbReference type="EMBL" id="BMNA01000003">
    <property type="protein sequence ID" value="GGL97799.1"/>
    <property type="molecule type" value="Genomic_DNA"/>
</dbReference>
<organism evidence="4 5">
    <name type="scientific">Nakamurella endophytica</name>
    <dbReference type="NCBI Taxonomy" id="1748367"/>
    <lineage>
        <taxon>Bacteria</taxon>
        <taxon>Bacillati</taxon>
        <taxon>Actinomycetota</taxon>
        <taxon>Actinomycetes</taxon>
        <taxon>Nakamurellales</taxon>
        <taxon>Nakamurellaceae</taxon>
        <taxon>Nakamurella</taxon>
    </lineage>
</organism>
<evidence type="ECO:0000256" key="3">
    <source>
        <dbReference type="SAM" id="MobiDB-lite"/>
    </source>
</evidence>
<proteinExistence type="inferred from homology"/>
<evidence type="ECO:0000313" key="5">
    <source>
        <dbReference type="Proteomes" id="UP000655208"/>
    </source>
</evidence>
<comment type="similarity">
    <text evidence="1">Belongs to the aldolase LacD family.</text>
</comment>
<reference evidence="4" key="2">
    <citation type="submission" date="2020-09" db="EMBL/GenBank/DDBJ databases">
        <authorList>
            <person name="Sun Q."/>
            <person name="Zhou Y."/>
        </authorList>
    </citation>
    <scope>NUCLEOTIDE SEQUENCE</scope>
    <source>
        <strain evidence="4">CGMCC 4.7308</strain>
    </source>
</reference>
<sequence>MSGNEVAAERRETSGGSASSTDPTTAGLRGPHGGFTMVALDQRESLRRMFPLVGGQEVGDEVLRGFKTAAESVLAPLASAILLDRPLAVRDGRPAEIGGCPLILAADELDQPPGRGVVGSGLDAEVTPDFVRSVGAAAVKLLVIWRPDGRQEQRADLVGRFLELARRAGVVSLVEGIVRPATVDDWPDASERHAAILDAAKELSALGADIYKAEVPGYVPGDLSEVQEQAARLSELVPGPWVVLSNGVASGDFPDAVAASVAGGASGFLAGRAIWADTVTDPDPEAALRDRSTARLRTLTDIVRRGLRR</sequence>
<dbReference type="Gene3D" id="3.20.20.70">
    <property type="entry name" value="Aldolase class I"/>
    <property type="match status" value="1"/>
</dbReference>
<evidence type="ECO:0000256" key="1">
    <source>
        <dbReference type="ARBA" id="ARBA00008679"/>
    </source>
</evidence>